<organism evidence="2 3">
    <name type="scientific">Spirosoma soli</name>
    <dbReference type="NCBI Taxonomy" id="1770529"/>
    <lineage>
        <taxon>Bacteria</taxon>
        <taxon>Pseudomonadati</taxon>
        <taxon>Bacteroidota</taxon>
        <taxon>Cytophagia</taxon>
        <taxon>Cytophagales</taxon>
        <taxon>Cytophagaceae</taxon>
        <taxon>Spirosoma</taxon>
    </lineage>
</organism>
<dbReference type="SUPFAM" id="SSF53448">
    <property type="entry name" value="Nucleotide-diphospho-sugar transferases"/>
    <property type="match status" value="1"/>
</dbReference>
<accession>A0ABW5M2I9</accession>
<dbReference type="EC" id="2.4.-.-" evidence="2"/>
<comment type="caution">
    <text evidence="2">The sequence shown here is derived from an EMBL/GenBank/DDBJ whole genome shotgun (WGS) entry which is preliminary data.</text>
</comment>
<dbReference type="Proteomes" id="UP001597469">
    <property type="component" value="Unassembled WGS sequence"/>
</dbReference>
<dbReference type="RefSeq" id="WP_381522639.1">
    <property type="nucleotide sequence ID" value="NZ_JBHULN010000006.1"/>
</dbReference>
<dbReference type="EMBL" id="JBHULN010000006">
    <property type="protein sequence ID" value="MFD2571260.1"/>
    <property type="molecule type" value="Genomic_DNA"/>
</dbReference>
<dbReference type="Pfam" id="PF00535">
    <property type="entry name" value="Glycos_transf_2"/>
    <property type="match status" value="1"/>
</dbReference>
<proteinExistence type="predicted"/>
<dbReference type="InterPro" id="IPR029044">
    <property type="entry name" value="Nucleotide-diphossugar_trans"/>
</dbReference>
<evidence type="ECO:0000313" key="3">
    <source>
        <dbReference type="Proteomes" id="UP001597469"/>
    </source>
</evidence>
<name>A0ABW5M2I9_9BACT</name>
<keyword evidence="2" id="KW-0808">Transferase</keyword>
<keyword evidence="2" id="KW-0328">Glycosyltransferase</keyword>
<dbReference type="InterPro" id="IPR001173">
    <property type="entry name" value="Glyco_trans_2-like"/>
</dbReference>
<dbReference type="PANTHER" id="PTHR22916:SF67">
    <property type="entry name" value="COLANIC ACID BIOSYNTHESIS GLYCOSYL TRANSFERASE WCAE-RELATED"/>
    <property type="match status" value="1"/>
</dbReference>
<dbReference type="GO" id="GO:0016757">
    <property type="term" value="F:glycosyltransferase activity"/>
    <property type="evidence" value="ECO:0007669"/>
    <property type="project" value="UniProtKB-KW"/>
</dbReference>
<reference evidence="3" key="1">
    <citation type="journal article" date="2019" name="Int. J. Syst. Evol. Microbiol.">
        <title>The Global Catalogue of Microorganisms (GCM) 10K type strain sequencing project: providing services to taxonomists for standard genome sequencing and annotation.</title>
        <authorList>
            <consortium name="The Broad Institute Genomics Platform"/>
            <consortium name="The Broad Institute Genome Sequencing Center for Infectious Disease"/>
            <person name="Wu L."/>
            <person name="Ma J."/>
        </authorList>
    </citation>
    <scope>NUCLEOTIDE SEQUENCE [LARGE SCALE GENOMIC DNA]</scope>
    <source>
        <strain evidence="3">KCTC 42805</strain>
    </source>
</reference>
<gene>
    <name evidence="2" type="ORF">ACFSUS_11495</name>
</gene>
<protein>
    <submittedName>
        <fullName evidence="2">Glycosyltransferase family 2 protein</fullName>
        <ecNumber evidence="2">2.4.-.-</ecNumber>
    </submittedName>
</protein>
<dbReference type="Gene3D" id="3.90.550.10">
    <property type="entry name" value="Spore Coat Polysaccharide Biosynthesis Protein SpsA, Chain A"/>
    <property type="match status" value="1"/>
</dbReference>
<sequence length="241" mass="27777">MIRPLISIITVVYNAQSTLEATIKSVIGQRREFFEYWIIDGGSNDGSLKVIHKYEHQLAGWISEPDQGIYDAMNKGIDKASGEWLYFLGADDTLIPNVLDQVASQLSDKCVMAHGDVLFDNGRRVPSFLSSRILMQNTIHHQGAFYRKNLFTDFRYNTQFRILSDYELNLKIYRQNLPVQRLPMVIARCQEGGASSNFSMSLRETNAIRSFYVGNKIVNKSLSLLLNLYYMQKQFRNHLFK</sequence>
<evidence type="ECO:0000259" key="1">
    <source>
        <dbReference type="Pfam" id="PF00535"/>
    </source>
</evidence>
<keyword evidence="3" id="KW-1185">Reference proteome</keyword>
<dbReference type="PANTHER" id="PTHR22916">
    <property type="entry name" value="GLYCOSYLTRANSFERASE"/>
    <property type="match status" value="1"/>
</dbReference>
<evidence type="ECO:0000313" key="2">
    <source>
        <dbReference type="EMBL" id="MFD2571260.1"/>
    </source>
</evidence>
<feature type="domain" description="Glycosyltransferase 2-like" evidence="1">
    <location>
        <begin position="7"/>
        <end position="151"/>
    </location>
</feature>
<dbReference type="CDD" id="cd06433">
    <property type="entry name" value="GT_2_WfgS_like"/>
    <property type="match status" value="1"/>
</dbReference>